<accession>A0A1F7RRC5</accession>
<dbReference type="Pfam" id="PF18882">
    <property type="entry name" value="DUF5647"/>
    <property type="match status" value="1"/>
</dbReference>
<proteinExistence type="predicted"/>
<evidence type="ECO:0000313" key="2">
    <source>
        <dbReference type="Proteomes" id="UP000178435"/>
    </source>
</evidence>
<dbReference type="Proteomes" id="UP000178435">
    <property type="component" value="Unassembled WGS sequence"/>
</dbReference>
<evidence type="ECO:0000313" key="1">
    <source>
        <dbReference type="EMBL" id="OGL44083.1"/>
    </source>
</evidence>
<organism evidence="1 2">
    <name type="scientific">Candidatus Schekmanbacteria bacterium RBG_16_38_11</name>
    <dbReference type="NCBI Taxonomy" id="1817880"/>
    <lineage>
        <taxon>Bacteria</taxon>
        <taxon>Candidatus Schekmaniibacteriota</taxon>
    </lineage>
</organism>
<sequence>MRDKKRFVEKNSILVKEFDRYILEHPEFADKLPNNALIVMQIEGDEEFNNWARRTAKCVAEKNNPLVYVTITELKPVRSRIEKLKLELVA</sequence>
<comment type="caution">
    <text evidence="1">The sequence shown here is derived from an EMBL/GenBank/DDBJ whole genome shotgun (WGS) entry which is preliminary data.</text>
</comment>
<dbReference type="AlphaFoldDB" id="A0A1F7RRC5"/>
<name>A0A1F7RRC5_9BACT</name>
<reference evidence="1 2" key="1">
    <citation type="journal article" date="2016" name="Nat. Commun.">
        <title>Thousands of microbial genomes shed light on interconnected biogeochemical processes in an aquifer system.</title>
        <authorList>
            <person name="Anantharaman K."/>
            <person name="Brown C.T."/>
            <person name="Hug L.A."/>
            <person name="Sharon I."/>
            <person name="Castelle C.J."/>
            <person name="Probst A.J."/>
            <person name="Thomas B.C."/>
            <person name="Singh A."/>
            <person name="Wilkins M.J."/>
            <person name="Karaoz U."/>
            <person name="Brodie E.L."/>
            <person name="Williams K.H."/>
            <person name="Hubbard S.S."/>
            <person name="Banfield J.F."/>
        </authorList>
    </citation>
    <scope>NUCLEOTIDE SEQUENCE [LARGE SCALE GENOMIC DNA]</scope>
</reference>
<gene>
    <name evidence="1" type="ORF">A2149_00225</name>
</gene>
<protein>
    <submittedName>
        <fullName evidence="1">Uncharacterized protein</fullName>
    </submittedName>
</protein>
<dbReference type="InterPro" id="IPR043707">
    <property type="entry name" value="DUF5647"/>
</dbReference>
<dbReference type="EMBL" id="MGDF01000161">
    <property type="protein sequence ID" value="OGL44083.1"/>
    <property type="molecule type" value="Genomic_DNA"/>
</dbReference>